<name>A0A1M4WCR0_9FIRM</name>
<sequence>MRQKTDYIINPFEINIDPMERLLLVNFEKDPDTVYVAFEPQVFNDDKNGKGHLVIGWRTDGKVDVYHQSSLNPDPRGYDNVGKGLVNMVEEEFSEASYEVNDFGAQVYYRFKDISDRVVIIKIKENNPKRRKPFGLLAPMGDVAENPSALPLVLLHDFYFVRKKHTEVEISIAGKEHKPDELPLPIDGAKLLYSRYSPNPLIVTLNPATDAELKPLEVKLQQKQISCGEYDFEMEWNNNQPAIKSITRNNKTYPVTLLFNKAFPDIKTLDENIILKGRFKIEGHPSTGLIVGHYTIEKKNGETKVIIIPSSGWKPCYSKFSLLFLYTVAKIFKKWPTTYEWTANIREKESGNQYMQSGWKRI</sequence>
<gene>
    <name evidence="1" type="ORF">SAMN02746064_01193</name>
</gene>
<protein>
    <submittedName>
        <fullName evidence="1">Uncharacterized protein</fullName>
    </submittedName>
</protein>
<evidence type="ECO:0000313" key="1">
    <source>
        <dbReference type="EMBL" id="SHE78940.1"/>
    </source>
</evidence>
<evidence type="ECO:0000313" key="2">
    <source>
        <dbReference type="Proteomes" id="UP000184251"/>
    </source>
</evidence>
<organism evidence="1 2">
    <name type="scientific">Alkalibacter saccharofermentans DSM 14828</name>
    <dbReference type="NCBI Taxonomy" id="1120975"/>
    <lineage>
        <taxon>Bacteria</taxon>
        <taxon>Bacillati</taxon>
        <taxon>Bacillota</taxon>
        <taxon>Clostridia</taxon>
        <taxon>Eubacteriales</taxon>
        <taxon>Eubacteriaceae</taxon>
        <taxon>Alkalibacter</taxon>
    </lineage>
</organism>
<dbReference type="EMBL" id="FQTU01000007">
    <property type="protein sequence ID" value="SHE78940.1"/>
    <property type="molecule type" value="Genomic_DNA"/>
</dbReference>
<dbReference type="OrthoDB" id="4823114at2"/>
<dbReference type="RefSeq" id="WP_084117028.1">
    <property type="nucleotide sequence ID" value="NZ_FQTU01000007.1"/>
</dbReference>
<proteinExistence type="predicted"/>
<dbReference type="Proteomes" id="UP000184251">
    <property type="component" value="Unassembled WGS sequence"/>
</dbReference>
<dbReference type="AlphaFoldDB" id="A0A1M4WCR0"/>
<reference evidence="1 2" key="1">
    <citation type="submission" date="2016-11" db="EMBL/GenBank/DDBJ databases">
        <authorList>
            <person name="Jaros S."/>
            <person name="Januszkiewicz K."/>
            <person name="Wedrychowicz H."/>
        </authorList>
    </citation>
    <scope>NUCLEOTIDE SEQUENCE [LARGE SCALE GENOMIC DNA]</scope>
    <source>
        <strain evidence="1 2">DSM 14828</strain>
    </source>
</reference>
<keyword evidence="2" id="KW-1185">Reference proteome</keyword>
<accession>A0A1M4WCR0</accession>